<evidence type="ECO:0000256" key="8">
    <source>
        <dbReference type="ARBA" id="ARBA00022989"/>
    </source>
</evidence>
<evidence type="ECO:0000313" key="11">
    <source>
        <dbReference type="EMBL" id="SHI03267.1"/>
    </source>
</evidence>
<gene>
    <name evidence="11" type="ORF">SAMN05443551_4144</name>
</gene>
<keyword evidence="11" id="KW-0966">Cell projection</keyword>
<dbReference type="GO" id="GO:0009425">
    <property type="term" value="C:bacterial-type flagellum basal body"/>
    <property type="evidence" value="ECO:0007669"/>
    <property type="project" value="InterPro"/>
</dbReference>
<dbReference type="GO" id="GO:0071978">
    <property type="term" value="P:bacterial-type flagellum-dependent swarming motility"/>
    <property type="evidence" value="ECO:0007669"/>
    <property type="project" value="TreeGrafter"/>
</dbReference>
<keyword evidence="8 10" id="KW-1133">Transmembrane helix</keyword>
<comment type="function">
    <text evidence="1 10">Controls the rotational direction of flagella during chemotaxis.</text>
</comment>
<evidence type="ECO:0000256" key="10">
    <source>
        <dbReference type="RuleBase" id="RU364125"/>
    </source>
</evidence>
<keyword evidence="4" id="KW-1003">Cell membrane</keyword>
<organism evidence="11 12">
    <name type="scientific">Marivita hallyeonensis</name>
    <dbReference type="NCBI Taxonomy" id="996342"/>
    <lineage>
        <taxon>Bacteria</taxon>
        <taxon>Pseudomonadati</taxon>
        <taxon>Pseudomonadota</taxon>
        <taxon>Alphaproteobacteria</taxon>
        <taxon>Rhodobacterales</taxon>
        <taxon>Roseobacteraceae</taxon>
        <taxon>Marivita</taxon>
    </lineage>
</organism>
<comment type="similarity">
    <text evidence="3 10">Belongs to the FliL family.</text>
</comment>
<dbReference type="RefSeq" id="WP_072780013.1">
    <property type="nucleotide sequence ID" value="NZ_FQXC01000008.1"/>
</dbReference>
<keyword evidence="9 10" id="KW-0472">Membrane</keyword>
<dbReference type="Pfam" id="PF03748">
    <property type="entry name" value="FliL"/>
    <property type="match status" value="1"/>
</dbReference>
<dbReference type="InterPro" id="IPR005503">
    <property type="entry name" value="FliL"/>
</dbReference>
<dbReference type="EMBL" id="FQXC01000008">
    <property type="protein sequence ID" value="SHI03267.1"/>
    <property type="molecule type" value="Genomic_DNA"/>
</dbReference>
<keyword evidence="11" id="KW-0282">Flagellum</keyword>
<sequence>MTAAADTEPEDAPSKSKMPFILSAVLLIAGLGLGYFGMSSGLLPMTDHATEEETAPVKASDLPDVVFVTIPTIMVTMPPGAHHEHLRFSAQVEVKSQYQEDVEFLMPRIQDLMNGYLRALKAEDIEGVGAIFEIRLQLFRRIIMVVGQGKVNGLLVTEFLLK</sequence>
<evidence type="ECO:0000256" key="4">
    <source>
        <dbReference type="ARBA" id="ARBA00022475"/>
    </source>
</evidence>
<protein>
    <recommendedName>
        <fullName evidence="10">Flagellar protein FliL</fullName>
    </recommendedName>
</protein>
<comment type="subcellular location">
    <subcellularLocation>
        <location evidence="10">Cell inner membrane</location>
    </subcellularLocation>
    <subcellularLocation>
        <location evidence="2">Cell membrane</location>
        <topology evidence="2">Single-pass membrane protein</topology>
    </subcellularLocation>
</comment>
<evidence type="ECO:0000256" key="6">
    <source>
        <dbReference type="ARBA" id="ARBA00022692"/>
    </source>
</evidence>
<evidence type="ECO:0000256" key="5">
    <source>
        <dbReference type="ARBA" id="ARBA00022500"/>
    </source>
</evidence>
<evidence type="ECO:0000256" key="9">
    <source>
        <dbReference type="ARBA" id="ARBA00023136"/>
    </source>
</evidence>
<reference evidence="11 12" key="1">
    <citation type="submission" date="2016-11" db="EMBL/GenBank/DDBJ databases">
        <authorList>
            <person name="Jaros S."/>
            <person name="Januszkiewicz K."/>
            <person name="Wedrychowicz H."/>
        </authorList>
    </citation>
    <scope>NUCLEOTIDE SEQUENCE [LARGE SCALE GENOMIC DNA]</scope>
    <source>
        <strain evidence="11 12">DSM 29431</strain>
    </source>
</reference>
<accession>A0A1M5XTZ0</accession>
<keyword evidence="7 10" id="KW-0283">Flagellar rotation</keyword>
<dbReference type="AlphaFoldDB" id="A0A1M5XTZ0"/>
<feature type="transmembrane region" description="Helical" evidence="10">
    <location>
        <begin position="20"/>
        <end position="38"/>
    </location>
</feature>
<keyword evidence="12" id="KW-1185">Reference proteome</keyword>
<keyword evidence="5 10" id="KW-0145">Chemotaxis</keyword>
<proteinExistence type="inferred from homology"/>
<evidence type="ECO:0000256" key="1">
    <source>
        <dbReference type="ARBA" id="ARBA00002254"/>
    </source>
</evidence>
<keyword evidence="11" id="KW-0969">Cilium</keyword>
<name>A0A1M5XTZ0_9RHOB</name>
<dbReference type="GO" id="GO:0005886">
    <property type="term" value="C:plasma membrane"/>
    <property type="evidence" value="ECO:0007669"/>
    <property type="project" value="UniProtKB-SubCell"/>
</dbReference>
<keyword evidence="6 10" id="KW-0812">Transmembrane</keyword>
<evidence type="ECO:0000256" key="7">
    <source>
        <dbReference type="ARBA" id="ARBA00022779"/>
    </source>
</evidence>
<dbReference type="PANTHER" id="PTHR35091:SF2">
    <property type="entry name" value="FLAGELLAR PROTEIN FLIL"/>
    <property type="match status" value="1"/>
</dbReference>
<keyword evidence="10" id="KW-0997">Cell inner membrane</keyword>
<dbReference type="Proteomes" id="UP000184221">
    <property type="component" value="Unassembled WGS sequence"/>
</dbReference>
<dbReference type="STRING" id="996342.SAMN05443551_4144"/>
<evidence type="ECO:0000313" key="12">
    <source>
        <dbReference type="Proteomes" id="UP000184221"/>
    </source>
</evidence>
<dbReference type="PANTHER" id="PTHR35091">
    <property type="entry name" value="FLAGELLAR PROTEIN FLIL"/>
    <property type="match status" value="1"/>
</dbReference>
<dbReference type="GO" id="GO:0006935">
    <property type="term" value="P:chemotaxis"/>
    <property type="evidence" value="ECO:0007669"/>
    <property type="project" value="UniProtKB-KW"/>
</dbReference>
<evidence type="ECO:0000256" key="3">
    <source>
        <dbReference type="ARBA" id="ARBA00008281"/>
    </source>
</evidence>
<evidence type="ECO:0000256" key="2">
    <source>
        <dbReference type="ARBA" id="ARBA00004162"/>
    </source>
</evidence>